<keyword evidence="4" id="KW-1185">Reference proteome</keyword>
<feature type="chain" id="PRO_5046553500" evidence="2">
    <location>
        <begin position="28"/>
        <end position="132"/>
    </location>
</feature>
<evidence type="ECO:0000256" key="1">
    <source>
        <dbReference type="SAM" id="MobiDB-lite"/>
    </source>
</evidence>
<sequence length="132" mass="14561">MCSHFTLPPLSLTRLLVFLSLLPLLFLSIIHPSLCPGKAHPHIGGRGRGLAQGTQGESISTHSKLRERTEAQLHKGGNTNRRGLKNYNQAKNGENIEEFSSFDQKQLEGLFSILSVGLENKHHSLQSLSLLL</sequence>
<protein>
    <submittedName>
        <fullName evidence="3">Uncharacterized protein</fullName>
    </submittedName>
</protein>
<gene>
    <name evidence="3" type="ORF">ILYODFUR_026129</name>
</gene>
<name>A0ABV0UVE5_9TELE</name>
<keyword evidence="2" id="KW-0732">Signal</keyword>
<evidence type="ECO:0000313" key="4">
    <source>
        <dbReference type="Proteomes" id="UP001482620"/>
    </source>
</evidence>
<organism evidence="3 4">
    <name type="scientific">Ilyodon furcidens</name>
    <name type="common">goldbreast splitfin</name>
    <dbReference type="NCBI Taxonomy" id="33524"/>
    <lineage>
        <taxon>Eukaryota</taxon>
        <taxon>Metazoa</taxon>
        <taxon>Chordata</taxon>
        <taxon>Craniata</taxon>
        <taxon>Vertebrata</taxon>
        <taxon>Euteleostomi</taxon>
        <taxon>Actinopterygii</taxon>
        <taxon>Neopterygii</taxon>
        <taxon>Teleostei</taxon>
        <taxon>Neoteleostei</taxon>
        <taxon>Acanthomorphata</taxon>
        <taxon>Ovalentaria</taxon>
        <taxon>Atherinomorphae</taxon>
        <taxon>Cyprinodontiformes</taxon>
        <taxon>Goodeidae</taxon>
        <taxon>Ilyodon</taxon>
    </lineage>
</organism>
<proteinExistence type="predicted"/>
<feature type="region of interest" description="Disordered" evidence="1">
    <location>
        <begin position="41"/>
        <end position="66"/>
    </location>
</feature>
<comment type="caution">
    <text evidence="3">The sequence shown here is derived from an EMBL/GenBank/DDBJ whole genome shotgun (WGS) entry which is preliminary data.</text>
</comment>
<evidence type="ECO:0000256" key="2">
    <source>
        <dbReference type="SAM" id="SignalP"/>
    </source>
</evidence>
<accession>A0ABV0UVE5</accession>
<evidence type="ECO:0000313" key="3">
    <source>
        <dbReference type="EMBL" id="MEQ2249121.1"/>
    </source>
</evidence>
<feature type="compositionally biased region" description="Polar residues" evidence="1">
    <location>
        <begin position="52"/>
        <end position="62"/>
    </location>
</feature>
<reference evidence="3 4" key="1">
    <citation type="submission" date="2021-06" db="EMBL/GenBank/DDBJ databases">
        <authorList>
            <person name="Palmer J.M."/>
        </authorList>
    </citation>
    <scope>NUCLEOTIDE SEQUENCE [LARGE SCALE GENOMIC DNA]</scope>
    <source>
        <strain evidence="4">if_2019</strain>
        <tissue evidence="3">Muscle</tissue>
    </source>
</reference>
<dbReference type="Proteomes" id="UP001482620">
    <property type="component" value="Unassembled WGS sequence"/>
</dbReference>
<dbReference type="EMBL" id="JAHRIQ010084368">
    <property type="protein sequence ID" value="MEQ2249121.1"/>
    <property type="molecule type" value="Genomic_DNA"/>
</dbReference>
<feature type="signal peptide" evidence="2">
    <location>
        <begin position="1"/>
        <end position="27"/>
    </location>
</feature>